<proteinExistence type="predicted"/>
<feature type="region of interest" description="Disordered" evidence="2">
    <location>
        <begin position="61"/>
        <end position="84"/>
    </location>
</feature>
<feature type="non-terminal residue" evidence="4">
    <location>
        <position position="230"/>
    </location>
</feature>
<dbReference type="NCBIfam" id="TIGR03715">
    <property type="entry name" value="KxYKxGKxW"/>
    <property type="match status" value="1"/>
</dbReference>
<dbReference type="EMBL" id="JAJPDE010000020">
    <property type="protein sequence ID" value="MCD7129823.1"/>
    <property type="molecule type" value="Genomic_DNA"/>
</dbReference>
<dbReference type="RefSeq" id="WP_182577617.1">
    <property type="nucleotide sequence ID" value="NZ_JACIVE010000006.1"/>
</dbReference>
<gene>
    <name evidence="4" type="ORF">H5R92_00020</name>
    <name evidence="5" type="ORF">LTY36_01120</name>
</gene>
<dbReference type="Pfam" id="PF18652">
    <property type="entry name" value="Adhesin_P1_N"/>
    <property type="match status" value="1"/>
</dbReference>
<feature type="region of interest" description="Disordered" evidence="2">
    <location>
        <begin position="209"/>
        <end position="230"/>
    </location>
</feature>
<dbReference type="AlphaFoldDB" id="A0A7W3YKA9"/>
<evidence type="ECO:0000256" key="2">
    <source>
        <dbReference type="SAM" id="MobiDB-lite"/>
    </source>
</evidence>
<dbReference type="EMBL" id="JACIVE010000006">
    <property type="protein sequence ID" value="MBB1094623.1"/>
    <property type="molecule type" value="Genomic_DNA"/>
</dbReference>
<reference evidence="5 7" key="2">
    <citation type="submission" date="2021-12" db="EMBL/GenBank/DDBJ databases">
        <title>A phylogenomic analysis of Limosilactobacillus reuteri reveals ancient and stable evolutionary relationships with rodents and birds and zoonotic transmission to humans.</title>
        <authorList>
            <person name="Li F."/>
            <person name="Li X."/>
            <person name="Cheng C."/>
            <person name="Tollenaar S."/>
            <person name="Zhang J.S."/>
            <person name="Simpson D."/>
            <person name="Tasseva G."/>
            <person name="Perez-Munoz M.E."/>
            <person name="Frese S."/>
            <person name="Gaenzle M.G."/>
            <person name="Walter J."/>
            <person name="Zheng J."/>
        </authorList>
    </citation>
    <scope>NUCLEOTIDE SEQUENCE [LARGE SCALE GENOMIC DNA]</scope>
    <source>
        <strain evidence="5 7">BG-MG3-B</strain>
    </source>
</reference>
<evidence type="ECO:0000313" key="7">
    <source>
        <dbReference type="Proteomes" id="UP001199710"/>
    </source>
</evidence>
<organism evidence="4 6">
    <name type="scientific">Limosilactobacillus agrestis</name>
    <dbReference type="NCBI Taxonomy" id="2759748"/>
    <lineage>
        <taxon>Bacteria</taxon>
        <taxon>Bacillati</taxon>
        <taxon>Bacillota</taxon>
        <taxon>Bacilli</taxon>
        <taxon>Lactobacillales</taxon>
        <taxon>Lactobacillaceae</taxon>
        <taxon>Limosilactobacillus</taxon>
    </lineage>
</organism>
<sequence length="230" mass="24499">MIVKQKSKVIPIEKSSTHYKMYKGGKLWLTAGITTLSMAGMMVAGGELQTVHADTATTANNTQQTATGGNAVTATTSGTSGQASTITQPVNVDHSQLNNAVDQARQAGLTVKQKPTTTQTVSQDQVDVAKQNIQNDETKQAQQIQTITRQHQTEVSNVNNFNGSKGDTSQFDAKVQEAQSVPGLTVVHDQDQTTVKKASDTQGIQEAVNNATQSNNDQAQSIQSAIDTQK</sequence>
<feature type="domain" description="Antigen I/II N-terminal" evidence="3">
    <location>
        <begin position="84"/>
        <end position="159"/>
    </location>
</feature>
<name>A0A7W3YKA9_9LACO</name>
<comment type="caution">
    <text evidence="4">The sequence shown here is derived from an EMBL/GenBank/DDBJ whole genome shotgun (WGS) entry which is preliminary data.</text>
</comment>
<evidence type="ECO:0000259" key="3">
    <source>
        <dbReference type="Pfam" id="PF18652"/>
    </source>
</evidence>
<dbReference type="InterPro" id="IPR041324">
    <property type="entry name" value="AgI/II_N"/>
</dbReference>
<evidence type="ECO:0000313" key="4">
    <source>
        <dbReference type="EMBL" id="MBB1094623.1"/>
    </source>
</evidence>
<keyword evidence="7" id="KW-1185">Reference proteome</keyword>
<evidence type="ECO:0000313" key="6">
    <source>
        <dbReference type="Proteomes" id="UP000534578"/>
    </source>
</evidence>
<dbReference type="Proteomes" id="UP000534578">
    <property type="component" value="Unassembled WGS sequence"/>
</dbReference>
<keyword evidence="1" id="KW-0732">Signal</keyword>
<reference evidence="4 6" key="1">
    <citation type="submission" date="2020-07" db="EMBL/GenBank/DDBJ databases">
        <title>Description of Limosilactobacillus balticus sp. nov., Limosilactobacillus agrestis sp. nov., Limosilactobacillus albertensis sp. nov., Limosilactobacillus rudii sp. nov., Limosilactobacillus fastidiosus sp. nov., five novel Limosilactobacillus species isolated from the vertebrate gastrointestinal tract, and proposal of 6 subspecies of Limosilactobacillus reuteri adapted to the gastrointestinal tract of specific vertebrate hosts.</title>
        <authorList>
            <person name="Li F."/>
            <person name="Cheng C."/>
            <person name="Zheng J."/>
            <person name="Quevedo R.M."/>
            <person name="Li J."/>
            <person name="Roos S."/>
            <person name="Gaenzle M.G."/>
            <person name="Walter J."/>
        </authorList>
    </citation>
    <scope>NUCLEOTIDE SEQUENCE [LARGE SCALE GENOMIC DNA]</scope>
    <source>
        <strain evidence="4 6">BG-MG3-A</strain>
    </source>
</reference>
<dbReference type="InterPro" id="IPR022263">
    <property type="entry name" value="KxYKxGKxW"/>
</dbReference>
<evidence type="ECO:0000313" key="5">
    <source>
        <dbReference type="EMBL" id="MCD7129823.1"/>
    </source>
</evidence>
<dbReference type="Pfam" id="PF19258">
    <property type="entry name" value="KxYKxGKxW_sig"/>
    <property type="match status" value="1"/>
</dbReference>
<evidence type="ECO:0000256" key="1">
    <source>
        <dbReference type="ARBA" id="ARBA00022729"/>
    </source>
</evidence>
<protein>
    <submittedName>
        <fullName evidence="4">KxYKxGKxW signal peptide domain-containing protein</fullName>
    </submittedName>
</protein>
<accession>A0A7W3YKA9</accession>
<dbReference type="Proteomes" id="UP001199710">
    <property type="component" value="Unassembled WGS sequence"/>
</dbReference>